<reference evidence="3" key="1">
    <citation type="submission" date="2022-03" db="EMBL/GenBank/DDBJ databases">
        <authorList>
            <person name="Martin C."/>
        </authorList>
    </citation>
    <scope>NUCLEOTIDE SEQUENCE</scope>
</reference>
<gene>
    <name evidence="3" type="ORF">OFUS_LOCUS16022</name>
</gene>
<accession>A0A8J1U309</accession>
<dbReference type="Gene3D" id="3.40.50.300">
    <property type="entry name" value="P-loop containing nucleotide triphosphate hydrolases"/>
    <property type="match status" value="1"/>
</dbReference>
<dbReference type="Pfam" id="PF00685">
    <property type="entry name" value="Sulfotransfer_1"/>
    <property type="match status" value="1"/>
</dbReference>
<name>A0A8J1U309_OWEFU</name>
<dbReference type="Proteomes" id="UP000749559">
    <property type="component" value="Unassembled WGS sequence"/>
</dbReference>
<organism evidence="3 4">
    <name type="scientific">Owenia fusiformis</name>
    <name type="common">Polychaete worm</name>
    <dbReference type="NCBI Taxonomy" id="6347"/>
    <lineage>
        <taxon>Eukaryota</taxon>
        <taxon>Metazoa</taxon>
        <taxon>Spiralia</taxon>
        <taxon>Lophotrochozoa</taxon>
        <taxon>Annelida</taxon>
        <taxon>Polychaeta</taxon>
        <taxon>Sedentaria</taxon>
        <taxon>Canalipalpata</taxon>
        <taxon>Sabellida</taxon>
        <taxon>Oweniida</taxon>
        <taxon>Oweniidae</taxon>
        <taxon>Owenia</taxon>
    </lineage>
</organism>
<evidence type="ECO:0000256" key="2">
    <source>
        <dbReference type="ARBA" id="ARBA00022679"/>
    </source>
</evidence>
<dbReference type="SUPFAM" id="SSF52540">
    <property type="entry name" value="P-loop containing nucleoside triphosphate hydrolases"/>
    <property type="match status" value="1"/>
</dbReference>
<dbReference type="AlphaFoldDB" id="A0A8J1U309"/>
<dbReference type="GO" id="GO:0008146">
    <property type="term" value="F:sulfotransferase activity"/>
    <property type="evidence" value="ECO:0007669"/>
    <property type="project" value="InterPro"/>
</dbReference>
<protein>
    <submittedName>
        <fullName evidence="3">Uncharacterized protein</fullName>
    </submittedName>
</protein>
<dbReference type="InterPro" id="IPR027417">
    <property type="entry name" value="P-loop_NTPase"/>
</dbReference>
<sequence length="307" mass="36007">MARQNSPNDGMFNEINRIKGQQTMLYDALGIPFPVNEIDDYYHPQFISSNVHEVTKTLDIRDGDIMLCSYPRSGQHWIWNIIYRLTHGMEEAPKGHEEFCMPELVGHDLDKVPSPRILRTHQLPDTLPKDIWRKTCKVINIVRHPKDVAYSLFKHHSTWEPYGYDGTWEGYLPMFLKEEVAWNGLFKHIIAYSKKAEGTNIMCITFEECKTDTLGTIKKLAKYIGHERSEDDYKQLIEATRIEAIQSRNREYDPLSRGDRGRDVMFRQGKIGDWKNHFTVSQNEVFNKVYKEKMKGIPYVYDNILDI</sequence>
<evidence type="ECO:0000256" key="1">
    <source>
        <dbReference type="ARBA" id="ARBA00005771"/>
    </source>
</evidence>
<comment type="caution">
    <text evidence="3">The sequence shown here is derived from an EMBL/GenBank/DDBJ whole genome shotgun (WGS) entry which is preliminary data.</text>
</comment>
<evidence type="ECO:0000313" key="3">
    <source>
        <dbReference type="EMBL" id="CAH1790861.1"/>
    </source>
</evidence>
<keyword evidence="4" id="KW-1185">Reference proteome</keyword>
<dbReference type="InterPro" id="IPR000863">
    <property type="entry name" value="Sulfotransferase_dom"/>
</dbReference>
<comment type="similarity">
    <text evidence="1">Belongs to the sulfotransferase 1 family.</text>
</comment>
<keyword evidence="2" id="KW-0808">Transferase</keyword>
<dbReference type="OrthoDB" id="205623at2759"/>
<proteinExistence type="inferred from homology"/>
<dbReference type="EMBL" id="CAIIXF020000008">
    <property type="protein sequence ID" value="CAH1790861.1"/>
    <property type="molecule type" value="Genomic_DNA"/>
</dbReference>
<dbReference type="PANTHER" id="PTHR11783">
    <property type="entry name" value="SULFOTRANSFERASE SULT"/>
    <property type="match status" value="1"/>
</dbReference>
<evidence type="ECO:0000313" key="4">
    <source>
        <dbReference type="Proteomes" id="UP000749559"/>
    </source>
</evidence>